<keyword evidence="1" id="KW-0812">Transmembrane</keyword>
<dbReference type="Gene3D" id="2.60.120.260">
    <property type="entry name" value="Galactose-binding domain-like"/>
    <property type="match status" value="1"/>
</dbReference>
<organism evidence="3 4">
    <name type="scientific">Parasedimentitalea denitrificans</name>
    <dbReference type="NCBI Taxonomy" id="2211118"/>
    <lineage>
        <taxon>Bacteria</taxon>
        <taxon>Pseudomonadati</taxon>
        <taxon>Pseudomonadota</taxon>
        <taxon>Alphaproteobacteria</taxon>
        <taxon>Rhodobacterales</taxon>
        <taxon>Paracoccaceae</taxon>
        <taxon>Parasedimentitalea</taxon>
    </lineage>
</organism>
<evidence type="ECO:0000313" key="4">
    <source>
        <dbReference type="Proteomes" id="UP001429564"/>
    </source>
</evidence>
<dbReference type="Proteomes" id="UP001429564">
    <property type="component" value="Unassembled WGS sequence"/>
</dbReference>
<proteinExistence type="predicted"/>
<keyword evidence="4" id="KW-1185">Reference proteome</keyword>
<accession>A0ABX0WCF0</accession>
<keyword evidence="1" id="KW-0472">Membrane</keyword>
<evidence type="ECO:0000313" key="3">
    <source>
        <dbReference type="EMBL" id="NIZ63141.1"/>
    </source>
</evidence>
<name>A0ABX0WCF0_9RHOB</name>
<feature type="transmembrane region" description="Helical" evidence="1">
    <location>
        <begin position="186"/>
        <end position="206"/>
    </location>
</feature>
<comment type="caution">
    <text evidence="3">The sequence shown here is derived from an EMBL/GenBank/DDBJ whole genome shotgun (WGS) entry which is preliminary data.</text>
</comment>
<gene>
    <name evidence="3" type="ORF">DL239_19430</name>
</gene>
<feature type="signal peptide" evidence="2">
    <location>
        <begin position="1"/>
        <end position="30"/>
    </location>
</feature>
<keyword evidence="1" id="KW-1133">Transmembrane helix</keyword>
<dbReference type="EMBL" id="QHLQ01000029">
    <property type="protein sequence ID" value="NIZ63141.1"/>
    <property type="molecule type" value="Genomic_DNA"/>
</dbReference>
<keyword evidence="2" id="KW-0732">Signal</keyword>
<protein>
    <recommendedName>
        <fullName evidence="5">Secreted protein</fullName>
    </recommendedName>
</protein>
<evidence type="ECO:0000256" key="2">
    <source>
        <dbReference type="SAM" id="SignalP"/>
    </source>
</evidence>
<sequence>MLVSFKSIKAAVGVAIATSFLAVTAQGALAASYYPTTLFDNTTGYADSLFLGAPDGNSGNIGSNWVGIGGQTVTYDFGPNLVLNGAGTDINVYEVNYGVPEFSSINVFASLDGITFSNISASMAAWVDIVGDEAHGAPSYAKSYDLGGLASARYIRIDGNGSGAAGGTSAFDLDAIAAINVQVSAVPLPAGLPLLFAGIGLLGFVGRKRRHS</sequence>
<feature type="chain" id="PRO_5045932193" description="Secreted protein" evidence="2">
    <location>
        <begin position="31"/>
        <end position="212"/>
    </location>
</feature>
<evidence type="ECO:0008006" key="5">
    <source>
        <dbReference type="Google" id="ProtNLM"/>
    </source>
</evidence>
<reference evidence="3 4" key="1">
    <citation type="submission" date="2018-05" db="EMBL/GenBank/DDBJ databases">
        <authorList>
            <person name="Zhang Y.-J."/>
        </authorList>
    </citation>
    <scope>NUCLEOTIDE SEQUENCE [LARGE SCALE GENOMIC DNA]</scope>
    <source>
        <strain evidence="3 4">CY04</strain>
    </source>
</reference>
<evidence type="ECO:0000256" key="1">
    <source>
        <dbReference type="SAM" id="Phobius"/>
    </source>
</evidence>